<reference evidence="1" key="1">
    <citation type="submission" date="2021-06" db="EMBL/GenBank/DDBJ databases">
        <authorList>
            <person name="Kallberg Y."/>
            <person name="Tangrot J."/>
            <person name="Rosling A."/>
        </authorList>
    </citation>
    <scope>NUCLEOTIDE SEQUENCE</scope>
    <source>
        <strain evidence="1">MA461A</strain>
    </source>
</reference>
<feature type="non-terminal residue" evidence="1">
    <location>
        <position position="114"/>
    </location>
</feature>
<feature type="non-terminal residue" evidence="1">
    <location>
        <position position="1"/>
    </location>
</feature>
<evidence type="ECO:0000313" key="1">
    <source>
        <dbReference type="EMBL" id="CAG8816914.1"/>
    </source>
</evidence>
<proteinExistence type="predicted"/>
<protein>
    <submittedName>
        <fullName evidence="1">12329_t:CDS:1</fullName>
    </submittedName>
</protein>
<dbReference type="Proteomes" id="UP000789920">
    <property type="component" value="Unassembled WGS sequence"/>
</dbReference>
<evidence type="ECO:0000313" key="2">
    <source>
        <dbReference type="Proteomes" id="UP000789920"/>
    </source>
</evidence>
<name>A0ACA9RXU0_9GLOM</name>
<sequence length="114" mass="13371">KLALRLIKTIILCSIVFLGFGAFQIYGFDQFCIHATPIRLWCLQSPFPLLYLYVQEVYWNCGFLTYYEVKQIPNFLLALPMILLSSFGIYKYAKYDYKRMISFGLQNSQSLEVP</sequence>
<keyword evidence="2" id="KW-1185">Reference proteome</keyword>
<comment type="caution">
    <text evidence="1">The sequence shown here is derived from an EMBL/GenBank/DDBJ whole genome shotgun (WGS) entry which is preliminary data.</text>
</comment>
<dbReference type="EMBL" id="CAJVQC010079160">
    <property type="protein sequence ID" value="CAG8816914.1"/>
    <property type="molecule type" value="Genomic_DNA"/>
</dbReference>
<gene>
    <name evidence="1" type="ORF">RPERSI_LOCUS24563</name>
</gene>
<organism evidence="1 2">
    <name type="scientific">Racocetra persica</name>
    <dbReference type="NCBI Taxonomy" id="160502"/>
    <lineage>
        <taxon>Eukaryota</taxon>
        <taxon>Fungi</taxon>
        <taxon>Fungi incertae sedis</taxon>
        <taxon>Mucoromycota</taxon>
        <taxon>Glomeromycotina</taxon>
        <taxon>Glomeromycetes</taxon>
        <taxon>Diversisporales</taxon>
        <taxon>Gigasporaceae</taxon>
        <taxon>Racocetra</taxon>
    </lineage>
</organism>
<accession>A0ACA9RXU0</accession>